<feature type="domain" description="NADP-dependent oxidoreductase" evidence="3">
    <location>
        <begin position="28"/>
        <end position="85"/>
    </location>
</feature>
<keyword evidence="5" id="KW-1185">Reference proteome</keyword>
<protein>
    <recommendedName>
        <fullName evidence="3">NADP-dependent oxidoreductase domain-containing protein</fullName>
    </recommendedName>
</protein>
<evidence type="ECO:0000259" key="3">
    <source>
        <dbReference type="Pfam" id="PF00248"/>
    </source>
</evidence>
<feature type="site" description="Lowers pKa of active site Tyr" evidence="2">
    <location>
        <position position="78"/>
    </location>
</feature>
<dbReference type="AlphaFoldDB" id="G5A0H7"/>
<evidence type="ECO:0000256" key="1">
    <source>
        <dbReference type="PIRSR" id="PIRSR000097-1"/>
    </source>
</evidence>
<dbReference type="GeneID" id="20647511"/>
<dbReference type="PROSITE" id="PS00798">
    <property type="entry name" value="ALDOKETO_REDUCTASE_1"/>
    <property type="match status" value="1"/>
</dbReference>
<feature type="domain" description="NADP-dependent oxidoreductase" evidence="3">
    <location>
        <begin position="96"/>
        <end position="241"/>
    </location>
</feature>
<dbReference type="PIRSF" id="PIRSF000097">
    <property type="entry name" value="AKR"/>
    <property type="match status" value="1"/>
</dbReference>
<dbReference type="SUPFAM" id="SSF51430">
    <property type="entry name" value="NAD(P)-linked oxidoreductase"/>
    <property type="match status" value="1"/>
</dbReference>
<sequence>MSGFVPTKVLPSGHRIPAVALGVLQSKPGAEVYNAVLAALKLGYRHIDTADAYENEVDVGRAVHDSGIPREEVFATTKFYDMSWAPWSTTTAKPWNYQEVIDAALEDMQAKGVVRDIGVSNFGEQHLTKLAKTWRVKPAVNQVELHPWLARADTVKFCQDQSIVMEAYSPLSRAEKMNDPALLQIASELDATPAQALVAWSLAKGFVPLPKSVTESRIKTNLEAAKLQLSAEQIAKLDALNSNFITGWDPIHEVYGLPHN</sequence>
<name>G5A0H7_PHYSP</name>
<dbReference type="Proteomes" id="UP000002640">
    <property type="component" value="Unassembled WGS sequence"/>
</dbReference>
<reference evidence="4 5" key="1">
    <citation type="journal article" date="2006" name="Science">
        <title>Phytophthora genome sequences uncover evolutionary origins and mechanisms of pathogenesis.</title>
        <authorList>
            <person name="Tyler B.M."/>
            <person name="Tripathy S."/>
            <person name="Zhang X."/>
            <person name="Dehal P."/>
            <person name="Jiang R.H."/>
            <person name="Aerts A."/>
            <person name="Arredondo F.D."/>
            <person name="Baxter L."/>
            <person name="Bensasson D."/>
            <person name="Beynon J.L."/>
            <person name="Chapman J."/>
            <person name="Damasceno C.M."/>
            <person name="Dorrance A.E."/>
            <person name="Dou D."/>
            <person name="Dickerman A.W."/>
            <person name="Dubchak I.L."/>
            <person name="Garbelotto M."/>
            <person name="Gijzen M."/>
            <person name="Gordon S.G."/>
            <person name="Govers F."/>
            <person name="Grunwald N.J."/>
            <person name="Huang W."/>
            <person name="Ivors K.L."/>
            <person name="Jones R.W."/>
            <person name="Kamoun S."/>
            <person name="Krampis K."/>
            <person name="Lamour K.H."/>
            <person name="Lee M.K."/>
            <person name="McDonald W.H."/>
            <person name="Medina M."/>
            <person name="Meijer H.J."/>
            <person name="Nordberg E.K."/>
            <person name="Maclean D.J."/>
            <person name="Ospina-Giraldo M.D."/>
            <person name="Morris P.F."/>
            <person name="Phuntumart V."/>
            <person name="Putnam N.H."/>
            <person name="Rash S."/>
            <person name="Rose J.K."/>
            <person name="Sakihama Y."/>
            <person name="Salamov A.A."/>
            <person name="Savidor A."/>
            <person name="Scheuring C.F."/>
            <person name="Smith B.M."/>
            <person name="Sobral B.W."/>
            <person name="Terry A."/>
            <person name="Torto-Alalibo T.A."/>
            <person name="Win J."/>
            <person name="Xu Z."/>
            <person name="Zhang H."/>
            <person name="Grigoriev I.V."/>
            <person name="Rokhsar D.S."/>
            <person name="Boore J.L."/>
        </authorList>
    </citation>
    <scope>NUCLEOTIDE SEQUENCE [LARGE SCALE GENOMIC DNA]</scope>
    <source>
        <strain evidence="4 5">P6497</strain>
    </source>
</reference>
<dbReference type="InterPro" id="IPR023210">
    <property type="entry name" value="NADP_OxRdtase_dom"/>
</dbReference>
<dbReference type="PROSITE" id="PS00062">
    <property type="entry name" value="ALDOKETO_REDUCTASE_2"/>
    <property type="match status" value="1"/>
</dbReference>
<dbReference type="InParanoid" id="G5A0H7"/>
<dbReference type="GO" id="GO:0016491">
    <property type="term" value="F:oxidoreductase activity"/>
    <property type="evidence" value="ECO:0007669"/>
    <property type="project" value="InterPro"/>
</dbReference>
<proteinExistence type="predicted"/>
<accession>G5A0H7</accession>
<dbReference type="Pfam" id="PF00248">
    <property type="entry name" value="Aldo_ket_red"/>
    <property type="match status" value="2"/>
</dbReference>
<dbReference type="InterPro" id="IPR018170">
    <property type="entry name" value="Aldo/ket_reductase_CS"/>
</dbReference>
<evidence type="ECO:0000256" key="2">
    <source>
        <dbReference type="PIRSR" id="PIRSR000097-3"/>
    </source>
</evidence>
<evidence type="ECO:0000313" key="4">
    <source>
        <dbReference type="EMBL" id="EGZ11366.1"/>
    </source>
</evidence>
<dbReference type="CDD" id="cd19071">
    <property type="entry name" value="AKR_AKR1-5-like"/>
    <property type="match status" value="1"/>
</dbReference>
<dbReference type="SMR" id="G5A0H7"/>
<dbReference type="OMA" id="CYGTEVA"/>
<dbReference type="InterPro" id="IPR036812">
    <property type="entry name" value="NAD(P)_OxRdtase_dom_sf"/>
</dbReference>
<dbReference type="InterPro" id="IPR020471">
    <property type="entry name" value="AKR"/>
</dbReference>
<dbReference type="PROSITE" id="PS00063">
    <property type="entry name" value="ALDOKETO_REDUCTASE_3"/>
    <property type="match status" value="1"/>
</dbReference>
<dbReference type="KEGG" id="psoj:PHYSODRAFT_338080"/>
<dbReference type="Gene3D" id="3.20.20.100">
    <property type="entry name" value="NADP-dependent oxidoreductase domain"/>
    <property type="match status" value="2"/>
</dbReference>
<dbReference type="EMBL" id="JH159158">
    <property type="protein sequence ID" value="EGZ11366.1"/>
    <property type="molecule type" value="Genomic_DNA"/>
</dbReference>
<organism evidence="4 5">
    <name type="scientific">Phytophthora sojae (strain P6497)</name>
    <name type="common">Soybean stem and root rot agent</name>
    <name type="synonym">Phytophthora megasperma f. sp. glycines</name>
    <dbReference type="NCBI Taxonomy" id="1094619"/>
    <lineage>
        <taxon>Eukaryota</taxon>
        <taxon>Sar</taxon>
        <taxon>Stramenopiles</taxon>
        <taxon>Oomycota</taxon>
        <taxon>Peronosporomycetes</taxon>
        <taxon>Peronosporales</taxon>
        <taxon>Peronosporaceae</taxon>
        <taxon>Phytophthora</taxon>
    </lineage>
</organism>
<dbReference type="RefSeq" id="XP_009534111.1">
    <property type="nucleotide sequence ID" value="XM_009535816.1"/>
</dbReference>
<dbReference type="PANTHER" id="PTHR43827">
    <property type="entry name" value="2,5-DIKETO-D-GLUCONIC ACID REDUCTASE"/>
    <property type="match status" value="1"/>
</dbReference>
<evidence type="ECO:0000313" key="5">
    <source>
        <dbReference type="Proteomes" id="UP000002640"/>
    </source>
</evidence>
<gene>
    <name evidence="4" type="ORF">PHYSODRAFT_338080</name>
</gene>
<dbReference type="PANTHER" id="PTHR43827:SF13">
    <property type="entry name" value="ALDO_KETO REDUCTASE FAMILY PROTEIN"/>
    <property type="match status" value="1"/>
</dbReference>
<feature type="active site" description="Proton donor" evidence="1">
    <location>
        <position position="53"/>
    </location>
</feature>